<accession>A0ACC6FR10</accession>
<gene>
    <name evidence="1" type="ORF">NYG90_02875</name>
</gene>
<dbReference type="Proteomes" id="UP001173802">
    <property type="component" value="Unassembled WGS sequence"/>
</dbReference>
<protein>
    <submittedName>
        <fullName evidence="1">Uncharacterized protein</fullName>
    </submittedName>
</protein>
<proteinExistence type="predicted"/>
<organism evidence="1 2">
    <name type="scientific">Helicobacter zhangjianzhongii</name>
    <dbReference type="NCBI Taxonomy" id="2974574"/>
    <lineage>
        <taxon>Bacteria</taxon>
        <taxon>Pseudomonadati</taxon>
        <taxon>Campylobacterota</taxon>
        <taxon>Epsilonproteobacteria</taxon>
        <taxon>Campylobacterales</taxon>
        <taxon>Helicobacteraceae</taxon>
        <taxon>Helicobacter</taxon>
    </lineage>
</organism>
<sequence length="54" mass="6127">MAIHKTTLESNFEKVDSSVKVDRHDFATAKSCNDRELHRLASERKGDMCGARFS</sequence>
<reference evidence="1 2" key="1">
    <citation type="journal article" date="2023" name="Microorganisms">
        <title>Isolation and Genomic Characteristics of Cat-Borne Campylobacter felis sp. nov. and Sheep-Borne Campylobacter ovis sp. nov.</title>
        <authorList>
            <person name="Wang H."/>
            <person name="Li Y."/>
            <person name="Gu Y."/>
            <person name="Zhou G."/>
            <person name="Chen X."/>
            <person name="Zhang X."/>
            <person name="Shao Z."/>
            <person name="Zhang J."/>
            <person name="Zhang M."/>
        </authorList>
    </citation>
    <scope>NUCLEOTIDE SEQUENCE [LARGE SCALE GENOMIC DNA]</scope>
    <source>
        <strain evidence="1 2">XJK30-2</strain>
    </source>
</reference>
<comment type="caution">
    <text evidence="1">The sequence shown here is derived from an EMBL/GenBank/DDBJ whole genome shotgun (WGS) entry which is preliminary data.</text>
</comment>
<name>A0ACC6FR10_9HELI</name>
<dbReference type="EMBL" id="JANURN010000002">
    <property type="protein sequence ID" value="MDL0081628.1"/>
    <property type="molecule type" value="Genomic_DNA"/>
</dbReference>
<evidence type="ECO:0000313" key="2">
    <source>
        <dbReference type="Proteomes" id="UP001173802"/>
    </source>
</evidence>
<evidence type="ECO:0000313" key="1">
    <source>
        <dbReference type="EMBL" id="MDL0081628.1"/>
    </source>
</evidence>
<keyword evidence="2" id="KW-1185">Reference proteome</keyword>